<accession>A0A838CND5</accession>
<dbReference type="RefSeq" id="WP_181470630.1">
    <property type="nucleotide sequence ID" value="NZ_JACEFG010000001.1"/>
</dbReference>
<dbReference type="Pfam" id="PF01464">
    <property type="entry name" value="SLT"/>
    <property type="match status" value="1"/>
</dbReference>
<dbReference type="PANTHER" id="PTHR37423:SF2">
    <property type="entry name" value="MEMBRANE-BOUND LYTIC MUREIN TRANSGLYCOSYLASE C"/>
    <property type="match status" value="1"/>
</dbReference>
<feature type="compositionally biased region" description="Basic and acidic residues" evidence="1">
    <location>
        <begin position="35"/>
        <end position="55"/>
    </location>
</feature>
<keyword evidence="2" id="KW-1133">Transmembrane helix</keyword>
<keyword evidence="2" id="KW-0472">Membrane</keyword>
<feature type="region of interest" description="Disordered" evidence="1">
    <location>
        <begin position="35"/>
        <end position="68"/>
    </location>
</feature>
<evidence type="ECO:0000259" key="3">
    <source>
        <dbReference type="Pfam" id="PF01464"/>
    </source>
</evidence>
<reference evidence="4 5" key="1">
    <citation type="journal article" date="2004" name="Extremophiles">
        <title>Halobacillus locisalis sp. nov., a halophilic bacterium isolated from a marine solar saltern of the Yellow Sea in Korea.</title>
        <authorList>
            <person name="Yoon J.H."/>
            <person name="Kang K.H."/>
            <person name="Oh T.K."/>
            <person name="Park Y.H."/>
        </authorList>
    </citation>
    <scope>NUCLEOTIDE SEQUENCE [LARGE SCALE GENOMIC DNA]</scope>
    <source>
        <strain evidence="4 5">KCTC 3788</strain>
    </source>
</reference>
<dbReference type="InterPro" id="IPR023346">
    <property type="entry name" value="Lysozyme-like_dom_sf"/>
</dbReference>
<gene>
    <name evidence="4" type="ORF">H0266_01550</name>
</gene>
<sequence length="243" mass="27909">MKGFTPLVQAGVAILLVAVTFFTVDHLKDQHKQSLADENQRLENKNDELQSKNEKLTSTNDYLSTKSTESAEKENGFYTWPKMEKKAERLVAESNGEFKKSWALYLIRESKRYDIDPYLAYELLKVETGGTFDPDLVGPETKYGHAYGMSQFMKNTAPWIADMAGLPYEEKLLFDPYYSMQLSLVYLDFLHNQYGNWDEALTAYHRGMGGLEQYKQENGHAKSWYAKEIQNKAENHTTVALAN</sequence>
<dbReference type="SUPFAM" id="SSF53955">
    <property type="entry name" value="Lysozyme-like"/>
    <property type="match status" value="1"/>
</dbReference>
<protein>
    <submittedName>
        <fullName evidence="4">Transglycosylase SLT domain-containing protein</fullName>
    </submittedName>
</protein>
<evidence type="ECO:0000256" key="1">
    <source>
        <dbReference type="SAM" id="MobiDB-lite"/>
    </source>
</evidence>
<evidence type="ECO:0000256" key="2">
    <source>
        <dbReference type="SAM" id="Phobius"/>
    </source>
</evidence>
<dbReference type="AlphaFoldDB" id="A0A838CND5"/>
<comment type="caution">
    <text evidence="4">The sequence shown here is derived from an EMBL/GenBank/DDBJ whole genome shotgun (WGS) entry which is preliminary data.</text>
</comment>
<name>A0A838CND5_9BACI</name>
<proteinExistence type="predicted"/>
<dbReference type="Proteomes" id="UP000571017">
    <property type="component" value="Unassembled WGS sequence"/>
</dbReference>
<feature type="transmembrane region" description="Helical" evidence="2">
    <location>
        <begin position="6"/>
        <end position="24"/>
    </location>
</feature>
<dbReference type="EMBL" id="JACEFG010000001">
    <property type="protein sequence ID" value="MBA2173577.1"/>
    <property type="molecule type" value="Genomic_DNA"/>
</dbReference>
<keyword evidence="2" id="KW-0812">Transmembrane</keyword>
<keyword evidence="5" id="KW-1185">Reference proteome</keyword>
<dbReference type="PANTHER" id="PTHR37423">
    <property type="entry name" value="SOLUBLE LYTIC MUREIN TRANSGLYCOSYLASE-RELATED"/>
    <property type="match status" value="1"/>
</dbReference>
<feature type="compositionally biased region" description="Polar residues" evidence="1">
    <location>
        <begin position="56"/>
        <end position="68"/>
    </location>
</feature>
<dbReference type="Gene3D" id="1.10.530.10">
    <property type="match status" value="1"/>
</dbReference>
<evidence type="ECO:0000313" key="4">
    <source>
        <dbReference type="EMBL" id="MBA2173577.1"/>
    </source>
</evidence>
<dbReference type="InterPro" id="IPR008258">
    <property type="entry name" value="Transglycosylase_SLT_dom_1"/>
</dbReference>
<evidence type="ECO:0000313" key="5">
    <source>
        <dbReference type="Proteomes" id="UP000571017"/>
    </source>
</evidence>
<organism evidence="4 5">
    <name type="scientific">Halobacillus locisalis</name>
    <dbReference type="NCBI Taxonomy" id="220753"/>
    <lineage>
        <taxon>Bacteria</taxon>
        <taxon>Bacillati</taxon>
        <taxon>Bacillota</taxon>
        <taxon>Bacilli</taxon>
        <taxon>Bacillales</taxon>
        <taxon>Bacillaceae</taxon>
        <taxon>Halobacillus</taxon>
    </lineage>
</organism>
<feature type="domain" description="Transglycosylase SLT" evidence="3">
    <location>
        <begin position="106"/>
        <end position="224"/>
    </location>
</feature>